<dbReference type="OrthoDB" id="10258312at2759"/>
<sequence length="247" mass="26923">MENEELKVRLVRSGAHDDGRHCGGSGGSSRSRSAASRSSGDKPHGTNDDTALVLHWLRTVAPMPPTAQGHGSAWQSRVAEVLRRAHAAVCFLEKQHEEDSNRLSRCYETIKQLQEESKRRNGRPAKRGNKPHEDGGGDEEEGGAPMMADLVLQENRALKKRLKMLQALMEKERVAYESLRFAPSGVLLGDDAAATTTTTNGDDAASGGSIGGAQVTVTAYEQLKSQYEELRCAFNSLQKERLRRGGV</sequence>
<dbReference type="Proteomes" id="UP000031737">
    <property type="component" value="Unassembled WGS sequence"/>
</dbReference>
<reference evidence="3 4" key="1">
    <citation type="submission" date="2013-07" db="EMBL/GenBank/DDBJ databases">
        <authorList>
            <person name="Stoco P.H."/>
            <person name="Wagner G."/>
            <person name="Gerber A."/>
            <person name="Zaha A."/>
            <person name="Thompson C."/>
            <person name="Bartholomeu D.C."/>
            <person name="Luckemeyer D.D."/>
            <person name="Bahia D."/>
            <person name="Loreto E."/>
            <person name="Prestes E.B."/>
            <person name="Lima F.M."/>
            <person name="Rodrigues-Luiz G."/>
            <person name="Vallejo G.A."/>
            <person name="Filho J.F."/>
            <person name="Monteiro K.M."/>
            <person name="Tyler K.M."/>
            <person name="de Almeida L.G."/>
            <person name="Ortiz M.F."/>
            <person name="Siervo M.A."/>
            <person name="de Moraes M.H."/>
            <person name="Cunha O.L."/>
            <person name="Mendonca-Neto R."/>
            <person name="Silva R."/>
            <person name="Teixeira S.M."/>
            <person name="Murta S.M."/>
            <person name="Sincero T.C."/>
            <person name="Mendes T.A."/>
            <person name="Urmenyi T.P."/>
            <person name="Silva V.G."/>
            <person name="da Rocha W.D."/>
            <person name="Andersson B."/>
            <person name="Romanha A.J."/>
            <person name="Steindel M."/>
            <person name="de Vasconcelos A.T."/>
            <person name="Grisard E.C."/>
        </authorList>
    </citation>
    <scope>NUCLEOTIDE SEQUENCE [LARGE SCALE GENOMIC DNA]</scope>
    <source>
        <strain evidence="3 4">SC58</strain>
    </source>
</reference>
<feature type="region of interest" description="Disordered" evidence="2">
    <location>
        <begin position="1"/>
        <end position="48"/>
    </location>
</feature>
<keyword evidence="1" id="KW-0175">Coiled coil</keyword>
<evidence type="ECO:0000313" key="4">
    <source>
        <dbReference type="Proteomes" id="UP000031737"/>
    </source>
</evidence>
<keyword evidence="4" id="KW-1185">Reference proteome</keyword>
<name>A0A061IVP3_TRYRA</name>
<evidence type="ECO:0000256" key="2">
    <source>
        <dbReference type="SAM" id="MobiDB-lite"/>
    </source>
</evidence>
<dbReference type="EMBL" id="AUPL01005568">
    <property type="protein sequence ID" value="ESL06754.1"/>
    <property type="molecule type" value="Genomic_DNA"/>
</dbReference>
<gene>
    <name evidence="3" type="ORF">TRSC58_05568</name>
</gene>
<feature type="compositionally biased region" description="Basic and acidic residues" evidence="2">
    <location>
        <begin position="1"/>
        <end position="21"/>
    </location>
</feature>
<dbReference type="VEuPathDB" id="TriTrypDB:TRSC58_05568"/>
<comment type="caution">
    <text evidence="3">The sequence shown here is derived from an EMBL/GenBank/DDBJ whole genome shotgun (WGS) entry which is preliminary data.</text>
</comment>
<feature type="compositionally biased region" description="Basic residues" evidence="2">
    <location>
        <begin position="120"/>
        <end position="129"/>
    </location>
</feature>
<feature type="coiled-coil region" evidence="1">
    <location>
        <begin position="148"/>
        <end position="175"/>
    </location>
</feature>
<evidence type="ECO:0000256" key="1">
    <source>
        <dbReference type="SAM" id="Coils"/>
    </source>
</evidence>
<evidence type="ECO:0000313" key="3">
    <source>
        <dbReference type="EMBL" id="ESL06754.1"/>
    </source>
</evidence>
<organism evidence="3 4">
    <name type="scientific">Trypanosoma rangeli SC58</name>
    <dbReference type="NCBI Taxonomy" id="429131"/>
    <lineage>
        <taxon>Eukaryota</taxon>
        <taxon>Discoba</taxon>
        <taxon>Euglenozoa</taxon>
        <taxon>Kinetoplastea</taxon>
        <taxon>Metakinetoplastina</taxon>
        <taxon>Trypanosomatida</taxon>
        <taxon>Trypanosomatidae</taxon>
        <taxon>Trypanosoma</taxon>
        <taxon>Herpetosoma</taxon>
    </lineage>
</organism>
<proteinExistence type="predicted"/>
<protein>
    <submittedName>
        <fullName evidence="3">Uncharacterized protein</fullName>
    </submittedName>
</protein>
<feature type="compositionally biased region" description="Low complexity" evidence="2">
    <location>
        <begin position="28"/>
        <end position="38"/>
    </location>
</feature>
<feature type="region of interest" description="Disordered" evidence="2">
    <location>
        <begin position="114"/>
        <end position="144"/>
    </location>
</feature>
<accession>A0A061IVP3</accession>
<dbReference type="AlphaFoldDB" id="A0A061IVP3"/>